<evidence type="ECO:0000313" key="2">
    <source>
        <dbReference type="EMBL" id="ETO05447.1"/>
    </source>
</evidence>
<dbReference type="AlphaFoldDB" id="X6LWE2"/>
<gene>
    <name evidence="2" type="ORF">RFI_31950</name>
</gene>
<dbReference type="Proteomes" id="UP000023152">
    <property type="component" value="Unassembled WGS sequence"/>
</dbReference>
<evidence type="ECO:0000256" key="1">
    <source>
        <dbReference type="SAM" id="MobiDB-lite"/>
    </source>
</evidence>
<sequence>MSLKPTLFREDCVSFGCRFQDIRKGELEANTLPPSPSVGNRGKSGLDDSAPNTNTNINVNINSNVNNNNNNNIIANANANINANSNINSNVNANVNVNTNTNTNTNTNNISNVSANMNSENSLDLEDEKTALMTDKENTEPMGAPSKPSNGHDNRNGEYVVVYQQSTDCFFGSESERAKYPIVPIEKATNVSLQSYCLKGL</sequence>
<protein>
    <submittedName>
        <fullName evidence="2">Uncharacterized protein</fullName>
    </submittedName>
</protein>
<evidence type="ECO:0000313" key="3">
    <source>
        <dbReference type="Proteomes" id="UP000023152"/>
    </source>
</evidence>
<accession>X6LWE2</accession>
<feature type="region of interest" description="Disordered" evidence="1">
    <location>
        <begin position="28"/>
        <end position="50"/>
    </location>
</feature>
<organism evidence="2 3">
    <name type="scientific">Reticulomyxa filosa</name>
    <dbReference type="NCBI Taxonomy" id="46433"/>
    <lineage>
        <taxon>Eukaryota</taxon>
        <taxon>Sar</taxon>
        <taxon>Rhizaria</taxon>
        <taxon>Retaria</taxon>
        <taxon>Foraminifera</taxon>
        <taxon>Monothalamids</taxon>
        <taxon>Reticulomyxidae</taxon>
        <taxon>Reticulomyxa</taxon>
    </lineage>
</organism>
<reference evidence="2 3" key="1">
    <citation type="journal article" date="2013" name="Curr. Biol.">
        <title>The Genome of the Foraminiferan Reticulomyxa filosa.</title>
        <authorList>
            <person name="Glockner G."/>
            <person name="Hulsmann N."/>
            <person name="Schleicher M."/>
            <person name="Noegel A.A."/>
            <person name="Eichinger L."/>
            <person name="Gallinger C."/>
            <person name="Pawlowski J."/>
            <person name="Sierra R."/>
            <person name="Euteneuer U."/>
            <person name="Pillet L."/>
            <person name="Moustafa A."/>
            <person name="Platzer M."/>
            <person name="Groth M."/>
            <person name="Szafranski K."/>
            <person name="Schliwa M."/>
        </authorList>
    </citation>
    <scope>NUCLEOTIDE SEQUENCE [LARGE SCALE GENOMIC DNA]</scope>
</reference>
<keyword evidence="3" id="KW-1185">Reference proteome</keyword>
<dbReference type="EMBL" id="ASPP01028112">
    <property type="protein sequence ID" value="ETO05447.1"/>
    <property type="molecule type" value="Genomic_DNA"/>
</dbReference>
<comment type="caution">
    <text evidence="2">The sequence shown here is derived from an EMBL/GenBank/DDBJ whole genome shotgun (WGS) entry which is preliminary data.</text>
</comment>
<feature type="region of interest" description="Disordered" evidence="1">
    <location>
        <begin position="136"/>
        <end position="156"/>
    </location>
</feature>
<proteinExistence type="predicted"/>
<name>X6LWE2_RETFI</name>